<accession>A0A7C7D886</accession>
<evidence type="ECO:0008006" key="4">
    <source>
        <dbReference type="Google" id="ProtNLM"/>
    </source>
</evidence>
<keyword evidence="1" id="KW-0472">Membrane</keyword>
<feature type="transmembrane region" description="Helical" evidence="1">
    <location>
        <begin position="129"/>
        <end position="152"/>
    </location>
</feature>
<gene>
    <name evidence="2" type="ORF">GX523_18615</name>
</gene>
<feature type="transmembrane region" description="Helical" evidence="1">
    <location>
        <begin position="197"/>
        <end position="216"/>
    </location>
</feature>
<evidence type="ECO:0000313" key="3">
    <source>
        <dbReference type="Proteomes" id="UP000553059"/>
    </source>
</evidence>
<feature type="transmembrane region" description="Helical" evidence="1">
    <location>
        <begin position="96"/>
        <end position="117"/>
    </location>
</feature>
<reference evidence="2 3" key="1">
    <citation type="journal article" date="2020" name="Biotechnol. Biofuels">
        <title>New insights from the biogas microbiome by comprehensive genome-resolved metagenomics of nearly 1600 species originating from multiple anaerobic digesters.</title>
        <authorList>
            <person name="Campanaro S."/>
            <person name="Treu L."/>
            <person name="Rodriguez-R L.M."/>
            <person name="Kovalovszki A."/>
            <person name="Ziels R.M."/>
            <person name="Maus I."/>
            <person name="Zhu X."/>
            <person name="Kougias P.G."/>
            <person name="Basile A."/>
            <person name="Luo G."/>
            <person name="Schluter A."/>
            <person name="Konstantinidis K.T."/>
            <person name="Angelidaki I."/>
        </authorList>
    </citation>
    <scope>NUCLEOTIDE SEQUENCE [LARGE SCALE GENOMIC DNA]</scope>
    <source>
        <strain evidence="2">AS05jafATM_4</strain>
    </source>
</reference>
<sequence length="218" mass="24766">MKKATKESLKKNNLREKEIFKENQEIYTNMIVYIRSSNMTEYNQEVVREDIINMILDGQQRGDTIQKIIGGDYKEVCDEIIAAMPKKTPKERIMDFVAIILSALWVLGAIALVENLITDLLAEPKSFMFILTVGDSINAAIIVLAAIAIYYYVSKTAFKTMKEKRAISFLKLWLVSFAVISLLVLCKVYFTTAVLEIPLTLAAILVVAIFLIQRMVDR</sequence>
<dbReference type="PANTHER" id="PTHR41307:SF1">
    <property type="entry name" value="MEMBRANE PROTEIN"/>
    <property type="match status" value="1"/>
</dbReference>
<keyword evidence="1" id="KW-1133">Transmembrane helix</keyword>
<feature type="transmembrane region" description="Helical" evidence="1">
    <location>
        <begin position="172"/>
        <end position="191"/>
    </location>
</feature>
<dbReference type="EMBL" id="DUTF01000396">
    <property type="protein sequence ID" value="HHY28716.1"/>
    <property type="molecule type" value="Genomic_DNA"/>
</dbReference>
<proteinExistence type="predicted"/>
<keyword evidence="1" id="KW-0812">Transmembrane</keyword>
<dbReference type="AlphaFoldDB" id="A0A7C7D886"/>
<comment type="caution">
    <text evidence="2">The sequence shown here is derived from an EMBL/GenBank/DDBJ whole genome shotgun (WGS) entry which is preliminary data.</text>
</comment>
<dbReference type="Gene3D" id="1.10.1900.10">
    <property type="entry name" value="c-terminal domain of poly(a) binding protein"/>
    <property type="match status" value="1"/>
</dbReference>
<evidence type="ECO:0000313" key="2">
    <source>
        <dbReference type="EMBL" id="HHY28716.1"/>
    </source>
</evidence>
<dbReference type="Proteomes" id="UP000553059">
    <property type="component" value="Unassembled WGS sequence"/>
</dbReference>
<dbReference type="SUPFAM" id="SSF158560">
    <property type="entry name" value="BH3980-like"/>
    <property type="match status" value="1"/>
</dbReference>
<dbReference type="PANTHER" id="PTHR41307">
    <property type="entry name" value="MEMBRANE PROTEIN-RELATED"/>
    <property type="match status" value="1"/>
</dbReference>
<evidence type="ECO:0000256" key="1">
    <source>
        <dbReference type="SAM" id="Phobius"/>
    </source>
</evidence>
<name>A0A7C7D886_9FIRM</name>
<organism evidence="2 3">
    <name type="scientific">Desulfitobacterium dehalogenans</name>
    <dbReference type="NCBI Taxonomy" id="36854"/>
    <lineage>
        <taxon>Bacteria</taxon>
        <taxon>Bacillati</taxon>
        <taxon>Bacillota</taxon>
        <taxon>Clostridia</taxon>
        <taxon>Eubacteriales</taxon>
        <taxon>Desulfitobacteriaceae</taxon>
        <taxon>Desulfitobacterium</taxon>
    </lineage>
</organism>
<protein>
    <recommendedName>
        <fullName evidence="4">DUF1129 family protein</fullName>
    </recommendedName>
</protein>